<comment type="caution">
    <text evidence="2">The sequence shown here is derived from an EMBL/GenBank/DDBJ whole genome shotgun (WGS) entry which is preliminary data.</text>
</comment>
<reference evidence="2 3" key="1">
    <citation type="submission" date="2019-08" db="EMBL/GenBank/DDBJ databases">
        <title>Genome of Aequorivita antarctica SW49 (type strain).</title>
        <authorList>
            <person name="Bowman J.P."/>
        </authorList>
    </citation>
    <scope>NUCLEOTIDE SEQUENCE [LARGE SCALE GENOMIC DNA]</scope>
    <source>
        <strain evidence="2 3">SW49</strain>
    </source>
</reference>
<keyword evidence="3" id="KW-1185">Reference proteome</keyword>
<name>A0A5C6Z0L5_9FLAO</name>
<feature type="signal peptide" evidence="1">
    <location>
        <begin position="1"/>
        <end position="19"/>
    </location>
</feature>
<dbReference type="AlphaFoldDB" id="A0A5C6Z0L5"/>
<evidence type="ECO:0008006" key="4">
    <source>
        <dbReference type="Google" id="ProtNLM"/>
    </source>
</evidence>
<evidence type="ECO:0000313" key="2">
    <source>
        <dbReference type="EMBL" id="TXD72977.1"/>
    </source>
</evidence>
<proteinExistence type="predicted"/>
<evidence type="ECO:0000256" key="1">
    <source>
        <dbReference type="SAM" id="SignalP"/>
    </source>
</evidence>
<keyword evidence="1" id="KW-0732">Signal</keyword>
<dbReference type="EMBL" id="VORT01000006">
    <property type="protein sequence ID" value="TXD72977.1"/>
    <property type="molecule type" value="Genomic_DNA"/>
</dbReference>
<feature type="chain" id="PRO_5022768187" description="WG repeat-containing protein" evidence="1">
    <location>
        <begin position="20"/>
        <end position="265"/>
    </location>
</feature>
<protein>
    <recommendedName>
        <fullName evidence="4">WG repeat-containing protein</fullName>
    </recommendedName>
</protein>
<dbReference type="RefSeq" id="WP_111844237.1">
    <property type="nucleotide sequence ID" value="NZ_UEGI01000005.1"/>
</dbReference>
<accession>A0A5C6Z0L5</accession>
<sequence length="265" mass="29603">MTRYLLLSITLLLASNAISQNTNLSDYSYVVVPEQFDFLKGRDQFQINSMTQFYLEKNGFNAYLADSAPNANRCDGLYASVEQLSTIFGTKLQVVLKDCNENEVYRGQEGKSKYKEFDKSYQDALRKSFVSLKNLHIKQKDVVLLTNNTNNSIVSKETKPNTEMVELTKPKVSRVSGNLLPDAKFSNYSNSGKTYLLRKTAEGYSLYEESANAADGLLLKGKIIVMDKVIKYMDTAGNVADAIFDASGNLIIKENGASTVYMSED</sequence>
<gene>
    <name evidence="2" type="ORF">ESU54_10005</name>
</gene>
<dbReference type="Proteomes" id="UP000321497">
    <property type="component" value="Unassembled WGS sequence"/>
</dbReference>
<organism evidence="2 3">
    <name type="scientific">Aequorivita antarctica</name>
    <dbReference type="NCBI Taxonomy" id="153266"/>
    <lineage>
        <taxon>Bacteria</taxon>
        <taxon>Pseudomonadati</taxon>
        <taxon>Bacteroidota</taxon>
        <taxon>Flavobacteriia</taxon>
        <taxon>Flavobacteriales</taxon>
        <taxon>Flavobacteriaceae</taxon>
        <taxon>Aequorivita</taxon>
    </lineage>
</organism>
<evidence type="ECO:0000313" key="3">
    <source>
        <dbReference type="Proteomes" id="UP000321497"/>
    </source>
</evidence>
<dbReference type="OrthoDB" id="1274006at2"/>